<gene>
    <name evidence="3" type="ORF">EST38_g9854</name>
</gene>
<evidence type="ECO:0000313" key="3">
    <source>
        <dbReference type="EMBL" id="RXW16001.1"/>
    </source>
</evidence>
<dbReference type="InterPro" id="IPR036324">
    <property type="entry name" value="Mn/Fe_SOD_N_sf"/>
</dbReference>
<dbReference type="InterPro" id="IPR036314">
    <property type="entry name" value="SOD_C_sf"/>
</dbReference>
<proteinExistence type="predicted"/>
<feature type="domain" description="Manganese/iron superoxide dismutase C-terminal" evidence="2">
    <location>
        <begin position="292"/>
        <end position="335"/>
    </location>
</feature>
<accession>A0A4Q2DB29</accession>
<organism evidence="3 4">
    <name type="scientific">Candolleomyces aberdarensis</name>
    <dbReference type="NCBI Taxonomy" id="2316362"/>
    <lineage>
        <taxon>Eukaryota</taxon>
        <taxon>Fungi</taxon>
        <taxon>Dikarya</taxon>
        <taxon>Basidiomycota</taxon>
        <taxon>Agaricomycotina</taxon>
        <taxon>Agaricomycetes</taxon>
        <taxon>Agaricomycetidae</taxon>
        <taxon>Agaricales</taxon>
        <taxon>Agaricineae</taxon>
        <taxon>Psathyrellaceae</taxon>
        <taxon>Candolleomyces</taxon>
    </lineage>
</organism>
<name>A0A4Q2DB29_9AGAR</name>
<evidence type="ECO:0000313" key="4">
    <source>
        <dbReference type="Proteomes" id="UP000290288"/>
    </source>
</evidence>
<feature type="region of interest" description="Disordered" evidence="1">
    <location>
        <begin position="205"/>
        <end position="245"/>
    </location>
</feature>
<dbReference type="Gene3D" id="3.55.40.20">
    <property type="entry name" value="Iron/manganese superoxide dismutase, C-terminal domain"/>
    <property type="match status" value="1"/>
</dbReference>
<evidence type="ECO:0000256" key="1">
    <source>
        <dbReference type="SAM" id="MobiDB-lite"/>
    </source>
</evidence>
<keyword evidence="4" id="KW-1185">Reference proteome</keyword>
<feature type="domain" description="Manganese/iron superoxide dismutase C-terminal" evidence="2">
    <location>
        <begin position="131"/>
        <end position="178"/>
    </location>
</feature>
<reference evidence="3 4" key="1">
    <citation type="submission" date="2019-01" db="EMBL/GenBank/DDBJ databases">
        <title>Draft genome sequence of Psathyrella aberdarensis IHI B618.</title>
        <authorList>
            <person name="Buettner E."/>
            <person name="Kellner H."/>
        </authorList>
    </citation>
    <scope>NUCLEOTIDE SEQUENCE [LARGE SCALE GENOMIC DNA]</scope>
    <source>
        <strain evidence="3 4">IHI B618</strain>
    </source>
</reference>
<feature type="compositionally biased region" description="Pro residues" evidence="1">
    <location>
        <begin position="220"/>
        <end position="231"/>
    </location>
</feature>
<protein>
    <recommendedName>
        <fullName evidence="2">Manganese/iron superoxide dismutase C-terminal domain-containing protein</fullName>
    </recommendedName>
</protein>
<dbReference type="GO" id="GO:0046872">
    <property type="term" value="F:metal ion binding"/>
    <property type="evidence" value="ECO:0007669"/>
    <property type="project" value="InterPro"/>
</dbReference>
<dbReference type="PANTHER" id="PTHR42769:SF3">
    <property type="entry name" value="SUPEROXIDE DISMUTASE [FE] 2, CHLOROPLASTIC"/>
    <property type="match status" value="1"/>
</dbReference>
<sequence length="349" mass="37932">MATNTSLRFLSSSLRKAPRSIPRSKFAIRSVHQRRALLYPEAAGVGNFLPPEALKTVVQFQDGLLERLNEEVKGTSEENSTVVQTVISTSINREKTLAFNYASLALNNSFFLDNIKPPTVEGGDHEGEISRELHSAITEQYGSTRQLKSSFSAAALGMSTNGWVWFVTDSRGVIGILPTFGPGTLLVRSRQYMAAEQGLSLGDLYVSPGEDGTSSSSPIPKSPLPGVPPSSPASGVSSPISPKPPKDVGPRFFHSSIASQVNFSSAGKSNIYGNVNRNVSKEKLPTILNVGEVLYPLFCVSVHEHAWLSGGYGVWGKEQWLKEFWSVVDWEKASQAYRRAINVKSSLIS</sequence>
<dbReference type="PANTHER" id="PTHR42769">
    <property type="entry name" value="SUPEROXIDE DISMUTASE"/>
    <property type="match status" value="1"/>
</dbReference>
<comment type="caution">
    <text evidence="3">The sequence shown here is derived from an EMBL/GenBank/DDBJ whole genome shotgun (WGS) entry which is preliminary data.</text>
</comment>
<dbReference type="STRING" id="2316362.A0A4Q2DB29"/>
<dbReference type="InterPro" id="IPR019832">
    <property type="entry name" value="Mn/Fe_SOD_C"/>
</dbReference>
<dbReference type="AlphaFoldDB" id="A0A4Q2DB29"/>
<dbReference type="EMBL" id="SDEE01000485">
    <property type="protein sequence ID" value="RXW16001.1"/>
    <property type="molecule type" value="Genomic_DNA"/>
</dbReference>
<dbReference type="SUPFAM" id="SSF54719">
    <property type="entry name" value="Fe,Mn superoxide dismutase (SOD), C-terminal domain"/>
    <property type="match status" value="1"/>
</dbReference>
<dbReference type="SUPFAM" id="SSF46609">
    <property type="entry name" value="Fe,Mn superoxide dismutase (SOD), N-terminal domain"/>
    <property type="match status" value="1"/>
</dbReference>
<dbReference type="Pfam" id="PF02777">
    <property type="entry name" value="Sod_Fe_C"/>
    <property type="match status" value="2"/>
</dbReference>
<dbReference type="OrthoDB" id="275227at2759"/>
<dbReference type="GO" id="GO:0004784">
    <property type="term" value="F:superoxide dismutase activity"/>
    <property type="evidence" value="ECO:0007669"/>
    <property type="project" value="InterPro"/>
</dbReference>
<dbReference type="Proteomes" id="UP000290288">
    <property type="component" value="Unassembled WGS sequence"/>
</dbReference>
<evidence type="ECO:0000259" key="2">
    <source>
        <dbReference type="Pfam" id="PF02777"/>
    </source>
</evidence>